<accession>A0ABV9DHJ7</accession>
<feature type="domain" description="LD-carboxypeptidase C-terminal" evidence="7">
    <location>
        <begin position="177"/>
        <end position="291"/>
    </location>
</feature>
<dbReference type="InterPro" id="IPR027478">
    <property type="entry name" value="LdcA_N"/>
</dbReference>
<evidence type="ECO:0000256" key="4">
    <source>
        <dbReference type="ARBA" id="ARBA00022801"/>
    </source>
</evidence>
<dbReference type="InterPro" id="IPR003507">
    <property type="entry name" value="S66_fam"/>
</dbReference>
<evidence type="ECO:0000256" key="1">
    <source>
        <dbReference type="ARBA" id="ARBA00010233"/>
    </source>
</evidence>
<keyword evidence="4" id="KW-0378">Hydrolase</keyword>
<dbReference type="InterPro" id="IPR027461">
    <property type="entry name" value="Carboxypeptidase_A_C_sf"/>
</dbReference>
<dbReference type="SUPFAM" id="SSF52317">
    <property type="entry name" value="Class I glutamine amidotransferase-like"/>
    <property type="match status" value="1"/>
</dbReference>
<dbReference type="RefSeq" id="WP_390294394.1">
    <property type="nucleotide sequence ID" value="NZ_JBHSFU010000004.1"/>
</dbReference>
<dbReference type="InterPro" id="IPR040449">
    <property type="entry name" value="Peptidase_S66_N"/>
</dbReference>
<protein>
    <submittedName>
        <fullName evidence="8">LD-carboxypeptidase</fullName>
    </submittedName>
</protein>
<keyword evidence="9" id="KW-1185">Reference proteome</keyword>
<keyword evidence="3" id="KW-0645">Protease</keyword>
<dbReference type="SUPFAM" id="SSF141986">
    <property type="entry name" value="LD-carboxypeptidase A C-terminal domain-like"/>
    <property type="match status" value="1"/>
</dbReference>
<sequence>MILPHHLKIGDTIGIIASASPPDMKKLHKAILFFKQMGLRVKLGKHIEKVHGYLAGTDAERLADFHDMVADPTINAIFFARGGYGTGRIANDIDYDLIKQNPKIIWGYSDITYLHTAIRQATGLVTFHGPMPASDVADQEFDTLTASMFQQLFQPTKLTYTEEVAPLNVLVPGETAGSLVGGNLSLIASTLGTPFEIDTKAKILLLEDVGEVPYSVDSMLNQLKMAGKFDAAAGVVVGDFAEAEPKKDKPSLTLEQVFQDYLGQLNCPVMSGFKIGHCFPHFAVPLGVNAVLSTSDKTLTIDPGVK</sequence>
<dbReference type="InterPro" id="IPR029062">
    <property type="entry name" value="Class_I_gatase-like"/>
</dbReference>
<organism evidence="8 9">
    <name type="scientific">Virgibacillus kekensis</name>
    <dbReference type="NCBI Taxonomy" id="202261"/>
    <lineage>
        <taxon>Bacteria</taxon>
        <taxon>Bacillati</taxon>
        <taxon>Bacillota</taxon>
        <taxon>Bacilli</taxon>
        <taxon>Bacillales</taxon>
        <taxon>Bacillaceae</taxon>
        <taxon>Virgibacillus</taxon>
    </lineage>
</organism>
<evidence type="ECO:0000259" key="7">
    <source>
        <dbReference type="Pfam" id="PF17676"/>
    </source>
</evidence>
<dbReference type="Gene3D" id="3.40.50.10740">
    <property type="entry name" value="Class I glutamine amidotransferase-like"/>
    <property type="match status" value="1"/>
</dbReference>
<dbReference type="InterPro" id="IPR040921">
    <property type="entry name" value="Peptidase_S66C"/>
</dbReference>
<dbReference type="PIRSF" id="PIRSF028757">
    <property type="entry name" value="LD-carboxypeptidase"/>
    <property type="match status" value="1"/>
</dbReference>
<dbReference type="CDD" id="cd07025">
    <property type="entry name" value="Peptidase_S66"/>
    <property type="match status" value="1"/>
</dbReference>
<dbReference type="PANTHER" id="PTHR30237:SF2">
    <property type="entry name" value="MUREIN TETRAPEPTIDE CARBOXYPEPTIDASE"/>
    <property type="match status" value="1"/>
</dbReference>
<dbReference type="PANTHER" id="PTHR30237">
    <property type="entry name" value="MURAMOYLTETRAPEPTIDE CARBOXYPEPTIDASE"/>
    <property type="match status" value="1"/>
</dbReference>
<evidence type="ECO:0000256" key="3">
    <source>
        <dbReference type="ARBA" id="ARBA00022670"/>
    </source>
</evidence>
<dbReference type="Pfam" id="PF17676">
    <property type="entry name" value="Peptidase_S66C"/>
    <property type="match status" value="1"/>
</dbReference>
<evidence type="ECO:0000313" key="8">
    <source>
        <dbReference type="EMBL" id="MFC4558062.1"/>
    </source>
</evidence>
<evidence type="ECO:0000259" key="6">
    <source>
        <dbReference type="Pfam" id="PF02016"/>
    </source>
</evidence>
<evidence type="ECO:0000256" key="5">
    <source>
        <dbReference type="ARBA" id="ARBA00022825"/>
    </source>
</evidence>
<name>A0ABV9DHJ7_9BACI</name>
<comment type="similarity">
    <text evidence="1">Belongs to the peptidase S66 family.</text>
</comment>
<keyword evidence="2" id="KW-0121">Carboxypeptidase</keyword>
<evidence type="ECO:0000256" key="2">
    <source>
        <dbReference type="ARBA" id="ARBA00022645"/>
    </source>
</evidence>
<comment type="caution">
    <text evidence="8">The sequence shown here is derived from an EMBL/GenBank/DDBJ whole genome shotgun (WGS) entry which is preliminary data.</text>
</comment>
<keyword evidence="5" id="KW-0720">Serine protease</keyword>
<feature type="domain" description="LD-carboxypeptidase N-terminal" evidence="6">
    <location>
        <begin position="13"/>
        <end position="129"/>
    </location>
</feature>
<dbReference type="Gene3D" id="3.50.30.60">
    <property type="entry name" value="LD-carboxypeptidase A C-terminal domain-like"/>
    <property type="match status" value="1"/>
</dbReference>
<proteinExistence type="inferred from homology"/>
<reference evidence="9" key="1">
    <citation type="journal article" date="2019" name="Int. J. Syst. Evol. Microbiol.">
        <title>The Global Catalogue of Microorganisms (GCM) 10K type strain sequencing project: providing services to taxonomists for standard genome sequencing and annotation.</title>
        <authorList>
            <consortium name="The Broad Institute Genomics Platform"/>
            <consortium name="The Broad Institute Genome Sequencing Center for Infectious Disease"/>
            <person name="Wu L."/>
            <person name="Ma J."/>
        </authorList>
    </citation>
    <scope>NUCLEOTIDE SEQUENCE [LARGE SCALE GENOMIC DNA]</scope>
    <source>
        <strain evidence="9">CGMCC 4.7426</strain>
    </source>
</reference>
<dbReference type="Proteomes" id="UP001595989">
    <property type="component" value="Unassembled WGS sequence"/>
</dbReference>
<gene>
    <name evidence="8" type="ORF">ACFO3D_07550</name>
</gene>
<dbReference type="Pfam" id="PF02016">
    <property type="entry name" value="Peptidase_S66"/>
    <property type="match status" value="1"/>
</dbReference>
<dbReference type="EMBL" id="JBHSFU010000004">
    <property type="protein sequence ID" value="MFC4558062.1"/>
    <property type="molecule type" value="Genomic_DNA"/>
</dbReference>
<evidence type="ECO:0000313" key="9">
    <source>
        <dbReference type="Proteomes" id="UP001595989"/>
    </source>
</evidence>